<dbReference type="EMBL" id="KZ302156">
    <property type="protein sequence ID" value="PFH46825.1"/>
    <property type="molecule type" value="Genomic_DNA"/>
</dbReference>
<accession>A0A2A9N841</accession>
<sequence>MPLKTVRYTIHNAVDLPFDLSPKPVYNKTTDKDAEWTIEALPNGRFKMYSKGDPTGIRGNGMMGQLVAFLIHKENAVEWSIVPVPEKEDVYTTRNASWFATKPHEHSNIDFVFTGTQDEEQAGSYGSDEYAPTHFKILPVKK</sequence>
<proteinExistence type="predicted"/>
<dbReference type="GO" id="GO:0004867">
    <property type="term" value="F:serine-type endopeptidase inhibitor activity"/>
    <property type="evidence" value="ECO:0007669"/>
    <property type="project" value="InterPro"/>
</dbReference>
<gene>
    <name evidence="1" type="ORF">AMATHDRAFT_88089</name>
</gene>
<dbReference type="Gene3D" id="2.80.10.50">
    <property type="match status" value="1"/>
</dbReference>
<protein>
    <submittedName>
        <fullName evidence="1">Uncharacterized protein</fullName>
    </submittedName>
</protein>
<dbReference type="OrthoDB" id="3439489at2759"/>
<dbReference type="Pfam" id="PF16850">
    <property type="entry name" value="Inhibitor_I66"/>
    <property type="match status" value="1"/>
</dbReference>
<keyword evidence="2" id="KW-1185">Reference proteome</keyword>
<dbReference type="AlphaFoldDB" id="A0A2A9N841"/>
<dbReference type="InterPro" id="IPR031755">
    <property type="entry name" value="Inhibitor_I66"/>
</dbReference>
<reference evidence="1 2" key="1">
    <citation type="submission" date="2014-02" db="EMBL/GenBank/DDBJ databases">
        <title>Transposable element dynamics among asymbiotic and ectomycorrhizal Amanita fungi.</title>
        <authorList>
            <consortium name="DOE Joint Genome Institute"/>
            <person name="Hess J."/>
            <person name="Skrede I."/>
            <person name="Wolfe B."/>
            <person name="LaButti K."/>
            <person name="Ohm R.A."/>
            <person name="Grigoriev I.V."/>
            <person name="Pringle A."/>
        </authorList>
    </citation>
    <scope>NUCLEOTIDE SEQUENCE [LARGE SCALE GENOMIC DNA]</scope>
    <source>
        <strain evidence="1 2">SKay4041</strain>
    </source>
</reference>
<name>A0A2A9N841_9AGAR</name>
<evidence type="ECO:0000313" key="1">
    <source>
        <dbReference type="EMBL" id="PFH46825.1"/>
    </source>
</evidence>
<evidence type="ECO:0000313" key="2">
    <source>
        <dbReference type="Proteomes" id="UP000242287"/>
    </source>
</evidence>
<organism evidence="1 2">
    <name type="scientific">Amanita thiersii Skay4041</name>
    <dbReference type="NCBI Taxonomy" id="703135"/>
    <lineage>
        <taxon>Eukaryota</taxon>
        <taxon>Fungi</taxon>
        <taxon>Dikarya</taxon>
        <taxon>Basidiomycota</taxon>
        <taxon>Agaricomycotina</taxon>
        <taxon>Agaricomycetes</taxon>
        <taxon>Agaricomycetidae</taxon>
        <taxon>Agaricales</taxon>
        <taxon>Pluteineae</taxon>
        <taxon>Amanitaceae</taxon>
        <taxon>Amanita</taxon>
    </lineage>
</organism>
<dbReference type="Proteomes" id="UP000242287">
    <property type="component" value="Unassembled WGS sequence"/>
</dbReference>